<comment type="caution">
    <text evidence="2">The sequence shown here is derived from an EMBL/GenBank/DDBJ whole genome shotgun (WGS) entry which is preliminary data.</text>
</comment>
<name>A0AAV7QG22_PLEWA</name>
<feature type="region of interest" description="Disordered" evidence="1">
    <location>
        <begin position="116"/>
        <end position="143"/>
    </location>
</feature>
<evidence type="ECO:0000313" key="3">
    <source>
        <dbReference type="Proteomes" id="UP001066276"/>
    </source>
</evidence>
<dbReference type="Proteomes" id="UP001066276">
    <property type="component" value="Chromosome 6"/>
</dbReference>
<feature type="region of interest" description="Disordered" evidence="1">
    <location>
        <begin position="69"/>
        <end position="99"/>
    </location>
</feature>
<dbReference type="AlphaFoldDB" id="A0AAV7QG22"/>
<evidence type="ECO:0000256" key="1">
    <source>
        <dbReference type="SAM" id="MobiDB-lite"/>
    </source>
</evidence>
<accession>A0AAV7QG22</accession>
<protein>
    <submittedName>
        <fullName evidence="2">Uncharacterized protein</fullName>
    </submittedName>
</protein>
<dbReference type="EMBL" id="JANPWB010000010">
    <property type="protein sequence ID" value="KAJ1138212.1"/>
    <property type="molecule type" value="Genomic_DNA"/>
</dbReference>
<reference evidence="2" key="1">
    <citation type="journal article" date="2022" name="bioRxiv">
        <title>Sequencing and chromosome-scale assembly of the giantPleurodeles waltlgenome.</title>
        <authorList>
            <person name="Brown T."/>
            <person name="Elewa A."/>
            <person name="Iarovenko S."/>
            <person name="Subramanian E."/>
            <person name="Araus A.J."/>
            <person name="Petzold A."/>
            <person name="Susuki M."/>
            <person name="Suzuki K.-i.T."/>
            <person name="Hayashi T."/>
            <person name="Toyoda A."/>
            <person name="Oliveira C."/>
            <person name="Osipova E."/>
            <person name="Leigh N.D."/>
            <person name="Simon A."/>
            <person name="Yun M.H."/>
        </authorList>
    </citation>
    <scope>NUCLEOTIDE SEQUENCE</scope>
    <source>
        <strain evidence="2">20211129_DDA</strain>
        <tissue evidence="2">Liver</tissue>
    </source>
</reference>
<organism evidence="2 3">
    <name type="scientific">Pleurodeles waltl</name>
    <name type="common">Iberian ribbed newt</name>
    <dbReference type="NCBI Taxonomy" id="8319"/>
    <lineage>
        <taxon>Eukaryota</taxon>
        <taxon>Metazoa</taxon>
        <taxon>Chordata</taxon>
        <taxon>Craniata</taxon>
        <taxon>Vertebrata</taxon>
        <taxon>Euteleostomi</taxon>
        <taxon>Amphibia</taxon>
        <taxon>Batrachia</taxon>
        <taxon>Caudata</taxon>
        <taxon>Salamandroidea</taxon>
        <taxon>Salamandridae</taxon>
        <taxon>Pleurodelinae</taxon>
        <taxon>Pleurodeles</taxon>
    </lineage>
</organism>
<gene>
    <name evidence="2" type="ORF">NDU88_004603</name>
</gene>
<proteinExistence type="predicted"/>
<sequence>MADEEKVRAALALLRQAGRMDLAGGRVGRGLRVRSGWGGGGPGCQVWESRGLPLGRGALGLRAGEVEQPAAAGEARLPSAKARKERVGAPGAAIKQRQRQAGLSGLAGLESPVLMCGSGSREGAEGEGSEDSTPSAALGDGAIRMAGAGEGAGLCIRTNWPQGPKGPYFDKMAYNATVE</sequence>
<keyword evidence="3" id="KW-1185">Reference proteome</keyword>
<evidence type="ECO:0000313" key="2">
    <source>
        <dbReference type="EMBL" id="KAJ1138212.1"/>
    </source>
</evidence>